<evidence type="ECO:0000256" key="5">
    <source>
        <dbReference type="SAM" id="Phobius"/>
    </source>
</evidence>
<feature type="transmembrane region" description="Helical" evidence="5">
    <location>
        <begin position="210"/>
        <end position="230"/>
    </location>
</feature>
<dbReference type="SUPFAM" id="SSF81321">
    <property type="entry name" value="Family A G protein-coupled receptor-like"/>
    <property type="match status" value="1"/>
</dbReference>
<dbReference type="Proteomes" id="UP000783686">
    <property type="component" value="Unassembled WGS sequence"/>
</dbReference>
<reference evidence="7" key="1">
    <citation type="submission" date="2020-09" db="EMBL/GenBank/DDBJ databases">
        <authorList>
            <person name="Kikuchi T."/>
        </authorList>
    </citation>
    <scope>NUCLEOTIDE SEQUENCE</scope>
    <source>
        <strain evidence="7">SH1</strain>
    </source>
</reference>
<dbReference type="GO" id="GO:0016020">
    <property type="term" value="C:membrane"/>
    <property type="evidence" value="ECO:0007669"/>
    <property type="project" value="UniProtKB-SubCell"/>
</dbReference>
<protein>
    <recommendedName>
        <fullName evidence="6">G-protein coupled receptors family 1 profile domain-containing protein</fullName>
    </recommendedName>
</protein>
<dbReference type="EMBL" id="CAJFCW020000004">
    <property type="protein sequence ID" value="CAG9115266.1"/>
    <property type="molecule type" value="Genomic_DNA"/>
</dbReference>
<dbReference type="Gene3D" id="1.20.1070.10">
    <property type="entry name" value="Rhodopsin 7-helix transmembrane proteins"/>
    <property type="match status" value="1"/>
</dbReference>
<organism evidence="7 8">
    <name type="scientific">Bursaphelenchus okinawaensis</name>
    <dbReference type="NCBI Taxonomy" id="465554"/>
    <lineage>
        <taxon>Eukaryota</taxon>
        <taxon>Metazoa</taxon>
        <taxon>Ecdysozoa</taxon>
        <taxon>Nematoda</taxon>
        <taxon>Chromadorea</taxon>
        <taxon>Rhabditida</taxon>
        <taxon>Tylenchina</taxon>
        <taxon>Tylenchomorpha</taxon>
        <taxon>Aphelenchoidea</taxon>
        <taxon>Aphelenchoididae</taxon>
        <taxon>Bursaphelenchus</taxon>
    </lineage>
</organism>
<dbReference type="Proteomes" id="UP000614601">
    <property type="component" value="Unassembled WGS sequence"/>
</dbReference>
<dbReference type="OrthoDB" id="5841613at2759"/>
<comment type="subcellular location">
    <subcellularLocation>
        <location evidence="1">Membrane</location>
    </subcellularLocation>
</comment>
<feature type="transmembrane region" description="Helical" evidence="5">
    <location>
        <begin position="276"/>
        <end position="296"/>
    </location>
</feature>
<dbReference type="EMBL" id="CAJFDH010000004">
    <property type="protein sequence ID" value="CAD5221635.1"/>
    <property type="molecule type" value="Genomic_DNA"/>
</dbReference>
<comment type="caution">
    <text evidence="7">The sequence shown here is derived from an EMBL/GenBank/DDBJ whole genome shotgun (WGS) entry which is preliminary data.</text>
</comment>
<feature type="transmembrane region" description="Helical" evidence="5">
    <location>
        <begin position="35"/>
        <end position="56"/>
    </location>
</feature>
<dbReference type="PANTHER" id="PTHR24224">
    <property type="entry name" value="CARDIOACCELERATORY PEPTIDE RECEPTOR-RELATED"/>
    <property type="match status" value="1"/>
</dbReference>
<evidence type="ECO:0000259" key="6">
    <source>
        <dbReference type="PROSITE" id="PS50262"/>
    </source>
</evidence>
<evidence type="ECO:0000313" key="8">
    <source>
        <dbReference type="Proteomes" id="UP000614601"/>
    </source>
</evidence>
<feature type="domain" description="G-protein coupled receptors family 1 profile" evidence="6">
    <location>
        <begin position="49"/>
        <end position="336"/>
    </location>
</feature>
<name>A0A811L1M5_9BILA</name>
<evidence type="ECO:0000256" key="1">
    <source>
        <dbReference type="ARBA" id="ARBA00004370"/>
    </source>
</evidence>
<keyword evidence="3 5" id="KW-1133">Transmembrane helix</keyword>
<sequence length="398" mass="46043">MENQTHDNITTSSSIEIDAAAQQYVLQLWISVSQFLWWMILVISSLTVPTLLYALYTMLTKYKKSNYFHFLTPMIVLDLINLTTVICNLFSDSYKFMNGSFMCRLTAFLTNATMCCVNWLWVMMFTQRFAHIFFSIHRSKKGHLLFLTDSKKLLIFTIFMSLMTQIWAPMVMTEHRIPSTGDNMEATYCSVDLTLINPELYKWIAAAESLWTYMVPFVITVLTDFAVLMFTRESKWFTTISTQSVAAKTRMGSIPISLKIQSEEGMKAAHRRRRQAIRRCLVLATTQLLLNMPNYVLQVVDEFTGLRGKNGDMAIMYLYADAFLYGLYMLQFPILAVFVKLLHSNYKSREKNRSKRWKSSMGNETITVELTRHTNGSIDSNTIRRESQICVCNETSLV</sequence>
<feature type="transmembrane region" description="Helical" evidence="5">
    <location>
        <begin position="111"/>
        <end position="133"/>
    </location>
</feature>
<feature type="transmembrane region" description="Helical" evidence="5">
    <location>
        <begin position="153"/>
        <end position="172"/>
    </location>
</feature>
<feature type="transmembrane region" description="Helical" evidence="5">
    <location>
        <begin position="316"/>
        <end position="342"/>
    </location>
</feature>
<evidence type="ECO:0000256" key="2">
    <source>
        <dbReference type="ARBA" id="ARBA00022692"/>
    </source>
</evidence>
<accession>A0A811L1M5</accession>
<dbReference type="PROSITE" id="PS50262">
    <property type="entry name" value="G_PROTEIN_RECEP_F1_2"/>
    <property type="match status" value="1"/>
</dbReference>
<dbReference type="AlphaFoldDB" id="A0A811L1M5"/>
<feature type="transmembrane region" description="Helical" evidence="5">
    <location>
        <begin position="68"/>
        <end position="91"/>
    </location>
</feature>
<keyword evidence="8" id="KW-1185">Reference proteome</keyword>
<dbReference type="PANTHER" id="PTHR24224:SF1">
    <property type="entry name" value="G-PROTEIN COUPLED RECEPTORS FAMILY 1 PROFILE DOMAIN-CONTAINING PROTEIN"/>
    <property type="match status" value="1"/>
</dbReference>
<keyword evidence="4 5" id="KW-0472">Membrane</keyword>
<evidence type="ECO:0000256" key="3">
    <source>
        <dbReference type="ARBA" id="ARBA00022989"/>
    </source>
</evidence>
<gene>
    <name evidence="7" type="ORF">BOKJ2_LOCUS9543</name>
</gene>
<dbReference type="InterPro" id="IPR017452">
    <property type="entry name" value="GPCR_Rhodpsn_7TM"/>
</dbReference>
<evidence type="ECO:0000256" key="4">
    <source>
        <dbReference type="ARBA" id="ARBA00023136"/>
    </source>
</evidence>
<dbReference type="InterPro" id="IPR052665">
    <property type="entry name" value="Neuropeptide-GPCR"/>
</dbReference>
<proteinExistence type="predicted"/>
<keyword evidence="2 5" id="KW-0812">Transmembrane</keyword>
<evidence type="ECO:0000313" key="7">
    <source>
        <dbReference type="EMBL" id="CAD5221635.1"/>
    </source>
</evidence>